<evidence type="ECO:0000259" key="2">
    <source>
        <dbReference type="Pfam" id="PF03413"/>
    </source>
</evidence>
<evidence type="ECO:0000313" key="4">
    <source>
        <dbReference type="Proteomes" id="UP000636010"/>
    </source>
</evidence>
<dbReference type="Proteomes" id="UP000636010">
    <property type="component" value="Unassembled WGS sequence"/>
</dbReference>
<feature type="transmembrane region" description="Helical" evidence="1">
    <location>
        <begin position="347"/>
        <end position="368"/>
    </location>
</feature>
<dbReference type="EMBL" id="BMEC01000002">
    <property type="protein sequence ID" value="GGC25861.1"/>
    <property type="molecule type" value="Genomic_DNA"/>
</dbReference>
<proteinExistence type="predicted"/>
<reference evidence="4" key="1">
    <citation type="journal article" date="2019" name="Int. J. Syst. Evol. Microbiol.">
        <title>The Global Catalogue of Microorganisms (GCM) 10K type strain sequencing project: providing services to taxonomists for standard genome sequencing and annotation.</title>
        <authorList>
            <consortium name="The Broad Institute Genomics Platform"/>
            <consortium name="The Broad Institute Genome Sequencing Center for Infectious Disease"/>
            <person name="Wu L."/>
            <person name="Ma J."/>
        </authorList>
    </citation>
    <scope>NUCLEOTIDE SEQUENCE [LARGE SCALE GENOMIC DNA]</scope>
    <source>
        <strain evidence="4">CGMCC 1.10832</strain>
    </source>
</reference>
<comment type="caution">
    <text evidence="3">The sequence shown here is derived from an EMBL/GenBank/DDBJ whole genome shotgun (WGS) entry which is preliminary data.</text>
</comment>
<dbReference type="InterPro" id="IPR025711">
    <property type="entry name" value="PepSY"/>
</dbReference>
<feature type="domain" description="PepSY" evidence="2">
    <location>
        <begin position="63"/>
        <end position="121"/>
    </location>
</feature>
<organism evidence="3 4">
    <name type="scientific">Marivirga lumbricoides</name>
    <dbReference type="NCBI Taxonomy" id="1046115"/>
    <lineage>
        <taxon>Bacteria</taxon>
        <taxon>Pseudomonadati</taxon>
        <taxon>Bacteroidota</taxon>
        <taxon>Cytophagia</taxon>
        <taxon>Cytophagales</taxon>
        <taxon>Marivirgaceae</taxon>
        <taxon>Marivirga</taxon>
    </lineage>
</organism>
<dbReference type="PANTHER" id="PTHR34219">
    <property type="entry name" value="IRON-REGULATED INNER MEMBRANE PROTEIN-RELATED"/>
    <property type="match status" value="1"/>
</dbReference>
<dbReference type="Pfam" id="PF03929">
    <property type="entry name" value="PepSY_TM"/>
    <property type="match status" value="1"/>
</dbReference>
<gene>
    <name evidence="3" type="ORF">GCM10011506_09060</name>
</gene>
<keyword evidence="4" id="KW-1185">Reference proteome</keyword>
<feature type="transmembrane region" description="Helical" evidence="1">
    <location>
        <begin position="15"/>
        <end position="39"/>
    </location>
</feature>
<keyword evidence="1" id="KW-0472">Membrane</keyword>
<feature type="transmembrane region" description="Helical" evidence="1">
    <location>
        <begin position="149"/>
        <end position="169"/>
    </location>
</feature>
<dbReference type="PANTHER" id="PTHR34219:SF3">
    <property type="entry name" value="BLL7967 PROTEIN"/>
    <property type="match status" value="1"/>
</dbReference>
<evidence type="ECO:0000256" key="1">
    <source>
        <dbReference type="SAM" id="Phobius"/>
    </source>
</evidence>
<accession>A0ABQ1LJW7</accession>
<dbReference type="RefSeq" id="WP_188460629.1">
    <property type="nucleotide sequence ID" value="NZ_BAABHU010000002.1"/>
</dbReference>
<dbReference type="InterPro" id="IPR005625">
    <property type="entry name" value="PepSY-ass_TM"/>
</dbReference>
<evidence type="ECO:0000313" key="3">
    <source>
        <dbReference type="EMBL" id="GGC25861.1"/>
    </source>
</evidence>
<dbReference type="Pfam" id="PF03413">
    <property type="entry name" value="PepSY"/>
    <property type="match status" value="1"/>
</dbReference>
<keyword evidence="1" id="KW-1133">Transmembrane helix</keyword>
<keyword evidence="1" id="KW-0812">Transmembrane</keyword>
<name>A0ABQ1LJW7_9BACT</name>
<protein>
    <submittedName>
        <fullName evidence="3">Membrane protein</fullName>
    </submittedName>
</protein>
<feature type="transmembrane region" description="Helical" evidence="1">
    <location>
        <begin position="200"/>
        <end position="223"/>
    </location>
</feature>
<sequence length="388" mass="43365">MSKGKYSVRKFFNDIHLWMGVASGIILFIVCLSGTIYTFRHEVEHALEPEKYEVKKPENSSLLSSNQLIALVEKETSGKVTSISIPADETSSYELSVKSSPEERRGTGYYVNPYTGEILGTQGGAVSDFFLVIMRLHRWLLIEGDAGKIIVGVSTIIFVFLIISGIVIWMPKKWKNWKQGFKIKYNANWKRVNHDLHNTLGFYSAILLLIMALTGLCWSFGWYRDGLSNVIGAKVFGGRGGSAEQVQVPADSTRLPLAALLATANDEFDYEGNYRISIPYNAEEAITIQKSGVGFFASSGSDKIQLNPYNAEIIKIERFADKPFNEKIASSIKPLHTGEIFGLFSKILYFISCLIATSLPVTGIIIWINKLKKKRAAKKKKNKVLVQK</sequence>